<sequence length="154" mass="16440">MRATIAHGRILGVDSKDAKRAPGVVGVFTCDDMGLAPMPPSMAFLNQAMARPLLASGVVRYVGEAVVAVVAESAAAATDAAELVVIDYEPLAVVVDPLEALKDETLLFPEVGTNNCFELQFGHDDRFFEGCDVVVRQRIINQRVAPCPLETRAA</sequence>
<reference evidence="4" key="2">
    <citation type="journal article" date="2014" name="ISME J.">
        <title>Microbial stratification in low pH oxic and suboxic macroscopic growths along an acid mine drainage.</title>
        <authorList>
            <person name="Mendez-Garcia C."/>
            <person name="Mesa V."/>
            <person name="Sprenger R.R."/>
            <person name="Richter M."/>
            <person name="Diez M.S."/>
            <person name="Solano J."/>
            <person name="Bargiela R."/>
            <person name="Golyshina O.V."/>
            <person name="Manteca A."/>
            <person name="Ramos J.L."/>
            <person name="Gallego J.R."/>
            <person name="Llorente I."/>
            <person name="Martins Dos Santos V.A."/>
            <person name="Jensen O.N."/>
            <person name="Pelaez A.I."/>
            <person name="Sanchez J."/>
            <person name="Ferrer M."/>
        </authorList>
    </citation>
    <scope>NUCLEOTIDE SEQUENCE</scope>
</reference>
<dbReference type="EMBL" id="AUZZ01010662">
    <property type="protein sequence ID" value="EQD29016.1"/>
    <property type="molecule type" value="Genomic_DNA"/>
</dbReference>
<dbReference type="InterPro" id="IPR000674">
    <property type="entry name" value="Ald_Oxase/Xan_DH_a/b"/>
</dbReference>
<protein>
    <submittedName>
        <fullName evidence="4">Aldehyde oxidase and xanthine dehydrogenase, a/b hammerhead domain protein</fullName>
        <ecNumber evidence="4">1.-.-.-</ecNumber>
    </submittedName>
</protein>
<dbReference type="InterPro" id="IPR037165">
    <property type="entry name" value="AldOxase/xan_DH_Mopterin-bd_sf"/>
</dbReference>
<dbReference type="PANTHER" id="PTHR11908:SF132">
    <property type="entry name" value="ALDEHYDE OXIDASE 1-RELATED"/>
    <property type="match status" value="1"/>
</dbReference>
<feature type="non-terminal residue" evidence="4">
    <location>
        <position position="154"/>
    </location>
</feature>
<keyword evidence="1" id="KW-0500">Molybdenum</keyword>
<dbReference type="InterPro" id="IPR036856">
    <property type="entry name" value="Ald_Oxase/Xan_DH_a/b_sf"/>
</dbReference>
<dbReference type="GO" id="GO:0016491">
    <property type="term" value="F:oxidoreductase activity"/>
    <property type="evidence" value="ECO:0007669"/>
    <property type="project" value="UniProtKB-KW"/>
</dbReference>
<evidence type="ECO:0000256" key="2">
    <source>
        <dbReference type="ARBA" id="ARBA00023002"/>
    </source>
</evidence>
<evidence type="ECO:0000313" key="4">
    <source>
        <dbReference type="EMBL" id="EQD29016.1"/>
    </source>
</evidence>
<dbReference type="InterPro" id="IPR016208">
    <property type="entry name" value="Ald_Oxase/xanthine_DH-like"/>
</dbReference>
<name>T0Y1Q5_9ZZZZ</name>
<dbReference type="PANTHER" id="PTHR11908">
    <property type="entry name" value="XANTHINE DEHYDROGENASE"/>
    <property type="match status" value="1"/>
</dbReference>
<accession>T0Y1Q5</accession>
<organism evidence="4">
    <name type="scientific">mine drainage metagenome</name>
    <dbReference type="NCBI Taxonomy" id="410659"/>
    <lineage>
        <taxon>unclassified sequences</taxon>
        <taxon>metagenomes</taxon>
        <taxon>ecological metagenomes</taxon>
    </lineage>
</organism>
<dbReference type="SMART" id="SM01008">
    <property type="entry name" value="Ald_Xan_dh_C"/>
    <property type="match status" value="1"/>
</dbReference>
<dbReference type="EC" id="1.-.-.-" evidence="4"/>
<dbReference type="SUPFAM" id="SSF54665">
    <property type="entry name" value="CO dehydrogenase molybdoprotein N-domain-like"/>
    <property type="match status" value="1"/>
</dbReference>
<gene>
    <name evidence="4" type="ORF">B2A_14674</name>
</gene>
<dbReference type="Gene3D" id="3.30.365.10">
    <property type="entry name" value="Aldehyde oxidase/xanthine dehydrogenase, molybdopterin binding domain"/>
    <property type="match status" value="1"/>
</dbReference>
<dbReference type="SUPFAM" id="SSF56003">
    <property type="entry name" value="Molybdenum cofactor-binding domain"/>
    <property type="match status" value="1"/>
</dbReference>
<dbReference type="AlphaFoldDB" id="T0Y1Q5"/>
<keyword evidence="2 4" id="KW-0560">Oxidoreductase</keyword>
<comment type="caution">
    <text evidence="4">The sequence shown here is derived from an EMBL/GenBank/DDBJ whole genome shotgun (WGS) entry which is preliminary data.</text>
</comment>
<dbReference type="Gene3D" id="3.90.1170.50">
    <property type="entry name" value="Aldehyde oxidase/xanthine dehydrogenase, a/b hammerhead"/>
    <property type="match status" value="1"/>
</dbReference>
<evidence type="ECO:0000256" key="1">
    <source>
        <dbReference type="ARBA" id="ARBA00022505"/>
    </source>
</evidence>
<dbReference type="Pfam" id="PF01315">
    <property type="entry name" value="Ald_Xan_dh_C"/>
    <property type="match status" value="1"/>
</dbReference>
<dbReference type="GO" id="GO:0005506">
    <property type="term" value="F:iron ion binding"/>
    <property type="evidence" value="ECO:0007669"/>
    <property type="project" value="InterPro"/>
</dbReference>
<proteinExistence type="predicted"/>
<reference evidence="4" key="1">
    <citation type="submission" date="2013-08" db="EMBL/GenBank/DDBJ databases">
        <authorList>
            <person name="Mendez C."/>
            <person name="Richter M."/>
            <person name="Ferrer M."/>
            <person name="Sanchez J."/>
        </authorList>
    </citation>
    <scope>NUCLEOTIDE SEQUENCE</scope>
</reference>
<evidence type="ECO:0000259" key="3">
    <source>
        <dbReference type="SMART" id="SM01008"/>
    </source>
</evidence>
<feature type="domain" description="Aldehyde oxidase/xanthine dehydrogenase a/b hammerhead" evidence="3">
    <location>
        <begin position="2"/>
        <end position="92"/>
    </location>
</feature>